<dbReference type="SMART" id="SM00388">
    <property type="entry name" value="HisKA"/>
    <property type="match status" value="1"/>
</dbReference>
<evidence type="ECO:0000256" key="6">
    <source>
        <dbReference type="ARBA" id="ARBA00022777"/>
    </source>
</evidence>
<dbReference type="Gene3D" id="1.10.287.130">
    <property type="match status" value="1"/>
</dbReference>
<dbReference type="SUPFAM" id="SSF55874">
    <property type="entry name" value="ATPase domain of HSP90 chaperone/DNA topoisomerase II/histidine kinase"/>
    <property type="match status" value="1"/>
</dbReference>
<comment type="catalytic activity">
    <reaction evidence="1">
        <text>ATP + protein L-histidine = ADP + protein N-phospho-L-histidine.</text>
        <dbReference type="EC" id="2.7.13.3"/>
    </reaction>
</comment>
<dbReference type="PRINTS" id="PR00344">
    <property type="entry name" value="BCTRLSENSOR"/>
</dbReference>
<sequence length="239" mass="26375">MFADFNTMVEELGGIETMKNDFVSNVSHEIRNPLAAIKNYATMMRDMDMDKAQREECVRTIISASERLNALVTNILKLNKLESQTIVSQAVDYDLTRQLTDEILTLDDLFTEKNIDLGCDLEDRAMVHADLGITTLIWSNILGNALKYTESGGHVSFTQRSHGNMVSVEISDDGCDMTPDEAAHMFDKFYQGDTSHAAQGNGLGMAMVKRAVDLSRGFIDVTSTKGQGATIIVRLPAAQ</sequence>
<dbReference type="CDD" id="cd00075">
    <property type="entry name" value="HATPase"/>
    <property type="match status" value="1"/>
</dbReference>
<dbReference type="CDD" id="cd00082">
    <property type="entry name" value="HisKA"/>
    <property type="match status" value="1"/>
</dbReference>
<dbReference type="InterPro" id="IPR004358">
    <property type="entry name" value="Sig_transdc_His_kin-like_C"/>
</dbReference>
<dbReference type="PANTHER" id="PTHR43711">
    <property type="entry name" value="TWO-COMPONENT HISTIDINE KINASE"/>
    <property type="match status" value="1"/>
</dbReference>
<dbReference type="InterPro" id="IPR003594">
    <property type="entry name" value="HATPase_dom"/>
</dbReference>
<dbReference type="RefSeq" id="WP_012578192.1">
    <property type="nucleotide sequence ID" value="NZ_CBCRZZ010000015.1"/>
</dbReference>
<evidence type="ECO:0000313" key="9">
    <source>
        <dbReference type="EMBL" id="CEF04856.1"/>
    </source>
</evidence>
<evidence type="ECO:0000256" key="1">
    <source>
        <dbReference type="ARBA" id="ARBA00000085"/>
    </source>
</evidence>
<dbReference type="InterPro" id="IPR036097">
    <property type="entry name" value="HisK_dim/P_sf"/>
</dbReference>
<evidence type="ECO:0000313" key="10">
    <source>
        <dbReference type="Proteomes" id="UP000043107"/>
    </source>
</evidence>
<evidence type="ECO:0000256" key="5">
    <source>
        <dbReference type="ARBA" id="ARBA00022679"/>
    </source>
</evidence>
<dbReference type="InterPro" id="IPR050736">
    <property type="entry name" value="Sensor_HK_Regulatory"/>
</dbReference>
<keyword evidence="7" id="KW-0902">Two-component regulatory system</keyword>
<keyword evidence="10" id="KW-1185">Reference proteome</keyword>
<evidence type="ECO:0000259" key="8">
    <source>
        <dbReference type="PROSITE" id="PS50109"/>
    </source>
</evidence>
<dbReference type="EC" id="2.7.13.3" evidence="3"/>
<evidence type="ECO:0000256" key="2">
    <source>
        <dbReference type="ARBA" id="ARBA00004236"/>
    </source>
</evidence>
<dbReference type="Proteomes" id="UP000043107">
    <property type="component" value="Unassembled WGS sequence"/>
</dbReference>
<dbReference type="Pfam" id="PF00512">
    <property type="entry name" value="HisKA"/>
    <property type="match status" value="1"/>
</dbReference>
<name>A0ABM9R6M0_BIFLI</name>
<evidence type="ECO:0000256" key="3">
    <source>
        <dbReference type="ARBA" id="ARBA00012438"/>
    </source>
</evidence>
<dbReference type="Gene3D" id="3.30.565.10">
    <property type="entry name" value="Histidine kinase-like ATPase, C-terminal domain"/>
    <property type="match status" value="1"/>
</dbReference>
<dbReference type="SMART" id="SM00387">
    <property type="entry name" value="HATPase_c"/>
    <property type="match status" value="1"/>
</dbReference>
<comment type="subcellular location">
    <subcellularLocation>
        <location evidence="2">Cell membrane</location>
    </subcellularLocation>
</comment>
<gene>
    <name evidence="9" type="primary">phoR_2</name>
    <name evidence="9" type="ORF">BLIC_c02084</name>
</gene>
<keyword evidence="4" id="KW-0597">Phosphoprotein</keyword>
<keyword evidence="5 9" id="KW-0808">Transferase</keyword>
<dbReference type="InterPro" id="IPR005467">
    <property type="entry name" value="His_kinase_dom"/>
</dbReference>
<evidence type="ECO:0000256" key="4">
    <source>
        <dbReference type="ARBA" id="ARBA00022553"/>
    </source>
</evidence>
<dbReference type="PROSITE" id="PS50109">
    <property type="entry name" value="HIS_KIN"/>
    <property type="match status" value="1"/>
</dbReference>
<dbReference type="InterPro" id="IPR003661">
    <property type="entry name" value="HisK_dim/P_dom"/>
</dbReference>
<dbReference type="EMBL" id="CCWP01000039">
    <property type="protein sequence ID" value="CEF04856.1"/>
    <property type="molecule type" value="Genomic_DNA"/>
</dbReference>
<feature type="domain" description="Histidine kinase" evidence="8">
    <location>
        <begin position="25"/>
        <end position="239"/>
    </location>
</feature>
<dbReference type="SUPFAM" id="SSF47384">
    <property type="entry name" value="Homodimeric domain of signal transducing histidine kinase"/>
    <property type="match status" value="1"/>
</dbReference>
<organism evidence="9 10">
    <name type="scientific">Bifidobacterium longum subsp. infantis</name>
    <dbReference type="NCBI Taxonomy" id="1682"/>
    <lineage>
        <taxon>Bacteria</taxon>
        <taxon>Bacillati</taxon>
        <taxon>Actinomycetota</taxon>
        <taxon>Actinomycetes</taxon>
        <taxon>Bifidobacteriales</taxon>
        <taxon>Bifidobacteriaceae</taxon>
        <taxon>Bifidobacterium</taxon>
    </lineage>
</organism>
<proteinExistence type="predicted"/>
<dbReference type="GO" id="GO:0004673">
    <property type="term" value="F:protein histidine kinase activity"/>
    <property type="evidence" value="ECO:0007669"/>
    <property type="project" value="UniProtKB-EC"/>
</dbReference>
<reference evidence="9 10" key="1">
    <citation type="submission" date="2014-09" db="EMBL/GenBank/DDBJ databases">
        <authorList>
            <person name="Bertelli C."/>
        </authorList>
    </citation>
    <scope>NUCLEOTIDE SEQUENCE [LARGE SCALE GENOMIC DNA]</scope>
    <source>
        <strain evidence="9 10">BIC1401111250</strain>
    </source>
</reference>
<dbReference type="Pfam" id="PF02518">
    <property type="entry name" value="HATPase_c"/>
    <property type="match status" value="1"/>
</dbReference>
<protein>
    <recommendedName>
        <fullName evidence="3">histidine kinase</fullName>
        <ecNumber evidence="3">2.7.13.3</ecNumber>
    </recommendedName>
</protein>
<comment type="caution">
    <text evidence="9">The sequence shown here is derived from an EMBL/GenBank/DDBJ whole genome shotgun (WGS) entry which is preliminary data.</text>
</comment>
<dbReference type="PANTHER" id="PTHR43711:SF1">
    <property type="entry name" value="HISTIDINE KINASE 1"/>
    <property type="match status" value="1"/>
</dbReference>
<accession>A0ABM9R6M0</accession>
<evidence type="ECO:0000256" key="7">
    <source>
        <dbReference type="ARBA" id="ARBA00023012"/>
    </source>
</evidence>
<dbReference type="InterPro" id="IPR036890">
    <property type="entry name" value="HATPase_C_sf"/>
</dbReference>
<keyword evidence="6" id="KW-0418">Kinase</keyword>